<organism evidence="1 2">
    <name type="scientific">Theobroma cacao</name>
    <name type="common">Cacao</name>
    <name type="synonym">Cocoa</name>
    <dbReference type="NCBI Taxonomy" id="3641"/>
    <lineage>
        <taxon>Eukaryota</taxon>
        <taxon>Viridiplantae</taxon>
        <taxon>Streptophyta</taxon>
        <taxon>Embryophyta</taxon>
        <taxon>Tracheophyta</taxon>
        <taxon>Spermatophyta</taxon>
        <taxon>Magnoliopsida</taxon>
        <taxon>eudicotyledons</taxon>
        <taxon>Gunneridae</taxon>
        <taxon>Pentapetalae</taxon>
        <taxon>rosids</taxon>
        <taxon>malvids</taxon>
        <taxon>Malvales</taxon>
        <taxon>Malvaceae</taxon>
        <taxon>Byttnerioideae</taxon>
        <taxon>Theobroma</taxon>
    </lineage>
</organism>
<dbReference type="EMBL" id="CM001880">
    <property type="protein sequence ID" value="EOX99284.1"/>
    <property type="molecule type" value="Genomic_DNA"/>
</dbReference>
<reference evidence="1 2" key="1">
    <citation type="journal article" date="2013" name="Genome Biol.">
        <title>The genome sequence of the most widely cultivated cacao type and its use to identify candidate genes regulating pod color.</title>
        <authorList>
            <person name="Motamayor J.C."/>
            <person name="Mockaitis K."/>
            <person name="Schmutz J."/>
            <person name="Haiminen N."/>
            <person name="Iii D.L."/>
            <person name="Cornejo O."/>
            <person name="Findley S.D."/>
            <person name="Zheng P."/>
            <person name="Utro F."/>
            <person name="Royaert S."/>
            <person name="Saski C."/>
            <person name="Jenkins J."/>
            <person name="Podicheti R."/>
            <person name="Zhao M."/>
            <person name="Scheffler B.E."/>
            <person name="Stack J.C."/>
            <person name="Feltus F.A."/>
            <person name="Mustiga G.M."/>
            <person name="Amores F."/>
            <person name="Phillips W."/>
            <person name="Marelli J.P."/>
            <person name="May G.D."/>
            <person name="Shapiro H."/>
            <person name="Ma J."/>
            <person name="Bustamante C.D."/>
            <person name="Schnell R.J."/>
            <person name="Main D."/>
            <person name="Gilbert D."/>
            <person name="Parida L."/>
            <person name="Kuhn D.N."/>
        </authorList>
    </citation>
    <scope>NUCLEOTIDE SEQUENCE [LARGE SCALE GENOMIC DNA]</scope>
    <source>
        <strain evidence="2">cv. Matina 1-6</strain>
    </source>
</reference>
<dbReference type="Proteomes" id="UP000026915">
    <property type="component" value="Chromosome 2"/>
</dbReference>
<name>A0A061E2M9_THECC</name>
<dbReference type="HOGENOM" id="CLU_2799108_0_0_1"/>
<gene>
    <name evidence="1" type="ORF">TCM_007908</name>
</gene>
<accession>A0A061E2M9</accession>
<evidence type="ECO:0000313" key="2">
    <source>
        <dbReference type="Proteomes" id="UP000026915"/>
    </source>
</evidence>
<dbReference type="Pfam" id="PF03004">
    <property type="entry name" value="Transposase_24"/>
    <property type="match status" value="1"/>
</dbReference>
<evidence type="ECO:0000313" key="1">
    <source>
        <dbReference type="EMBL" id="EOX99284.1"/>
    </source>
</evidence>
<sequence length="68" mass="7877">MFLFIHKHKNGELDEESMRILFEYKQQISQNLENSENLEAQNEIFAHVMGHNKAGHVSLYERGATASD</sequence>
<dbReference type="AlphaFoldDB" id="A0A061E2M9"/>
<dbReference type="InterPro" id="IPR004252">
    <property type="entry name" value="Probable_transposase_24"/>
</dbReference>
<protein>
    <submittedName>
        <fullName evidence="1">Uncharacterized protein</fullName>
    </submittedName>
</protein>
<proteinExistence type="predicted"/>
<keyword evidence="2" id="KW-1185">Reference proteome</keyword>
<dbReference type="Gramene" id="EOX99284">
    <property type="protein sequence ID" value="EOX99284"/>
    <property type="gene ID" value="TCM_007908"/>
</dbReference>